<accession>A0A177WWI1</accession>
<name>A0A177WWI1_BATDL</name>
<dbReference type="VEuPathDB" id="FungiDB:BDEG_27635"/>
<protein>
    <submittedName>
        <fullName evidence="1">Uncharacterized protein</fullName>
    </submittedName>
</protein>
<reference evidence="1 2" key="1">
    <citation type="submission" date="2006-10" db="EMBL/GenBank/DDBJ databases">
        <title>The Genome Sequence of Batrachochytrium dendrobatidis JEL423.</title>
        <authorList>
            <consortium name="The Broad Institute Genome Sequencing Platform"/>
            <person name="Birren B."/>
            <person name="Lander E."/>
            <person name="Galagan J."/>
            <person name="Cuomo C."/>
            <person name="Devon K."/>
            <person name="Jaffe D."/>
            <person name="Butler J."/>
            <person name="Alvarez P."/>
            <person name="Gnerre S."/>
            <person name="Grabherr M."/>
            <person name="Kleber M."/>
            <person name="Mauceli E."/>
            <person name="Brockman W."/>
            <person name="Young S."/>
            <person name="LaButti K."/>
            <person name="Sykes S."/>
            <person name="DeCaprio D."/>
            <person name="Crawford M."/>
            <person name="Koehrsen M."/>
            <person name="Engels R."/>
            <person name="Montgomery P."/>
            <person name="Pearson M."/>
            <person name="Howarth C."/>
            <person name="Larson L."/>
            <person name="White J."/>
            <person name="O'Leary S."/>
            <person name="Kodira C."/>
            <person name="Zeng Q."/>
            <person name="Yandava C."/>
            <person name="Alvarado L."/>
            <person name="Longcore J."/>
            <person name="James T."/>
        </authorList>
    </citation>
    <scope>NUCLEOTIDE SEQUENCE [LARGE SCALE GENOMIC DNA]</scope>
    <source>
        <strain evidence="1 2">JEL423</strain>
    </source>
</reference>
<dbReference type="Proteomes" id="UP000077115">
    <property type="component" value="Unassembled WGS sequence"/>
</dbReference>
<dbReference type="EMBL" id="DS022312">
    <property type="protein sequence ID" value="OAJ44407.1"/>
    <property type="molecule type" value="Genomic_DNA"/>
</dbReference>
<dbReference type="AlphaFoldDB" id="A0A177WWI1"/>
<gene>
    <name evidence="1" type="ORF">BDEG_27635</name>
</gene>
<proteinExistence type="predicted"/>
<organism evidence="1 2">
    <name type="scientific">Batrachochytrium dendrobatidis (strain JEL423)</name>
    <dbReference type="NCBI Taxonomy" id="403673"/>
    <lineage>
        <taxon>Eukaryota</taxon>
        <taxon>Fungi</taxon>
        <taxon>Fungi incertae sedis</taxon>
        <taxon>Chytridiomycota</taxon>
        <taxon>Chytridiomycota incertae sedis</taxon>
        <taxon>Chytridiomycetes</taxon>
        <taxon>Rhizophydiales</taxon>
        <taxon>Rhizophydiales incertae sedis</taxon>
        <taxon>Batrachochytrium</taxon>
    </lineage>
</organism>
<sequence length="177" mass="20588">MNTKMIVVLNYQCRFCDEKVSKTSIKEHFKEECQIHWVTEGEPNNGSSTMSEYCRNSSKGFQIQMNAIKKSFVVLRNDQVIIFERSGSNYEIEIFQLNKDSTHTDIIYWMPNESNCFDKYTTISMKPNGSEALKPTIPIEAIDLLICSRTNSEDREQDGVDRFFELLDTRVIDVEDE</sequence>
<reference evidence="1 2" key="2">
    <citation type="submission" date="2016-05" db="EMBL/GenBank/DDBJ databases">
        <title>Lineage-specific infection strategies underlie the spectrum of fungal disease in amphibians.</title>
        <authorList>
            <person name="Cuomo C.A."/>
            <person name="Farrer R.A."/>
            <person name="James T."/>
            <person name="Longcore J."/>
            <person name="Birren B."/>
        </authorList>
    </citation>
    <scope>NUCLEOTIDE SEQUENCE [LARGE SCALE GENOMIC DNA]</scope>
    <source>
        <strain evidence="1 2">JEL423</strain>
    </source>
</reference>
<evidence type="ECO:0000313" key="1">
    <source>
        <dbReference type="EMBL" id="OAJ44407.1"/>
    </source>
</evidence>
<evidence type="ECO:0000313" key="2">
    <source>
        <dbReference type="Proteomes" id="UP000077115"/>
    </source>
</evidence>